<dbReference type="InterPro" id="IPR009100">
    <property type="entry name" value="AcylCoA_DH/oxidase_NM_dom_sf"/>
</dbReference>
<dbReference type="InterPro" id="IPR046373">
    <property type="entry name" value="Acyl-CoA_Oxase/DH_mid-dom_sf"/>
</dbReference>
<dbReference type="PANTHER" id="PTHR43884">
    <property type="entry name" value="ACYL-COA DEHYDROGENASE"/>
    <property type="match status" value="1"/>
</dbReference>
<dbReference type="InterPro" id="IPR036661">
    <property type="entry name" value="Luciferase-like_sf"/>
</dbReference>
<dbReference type="Gene3D" id="3.20.20.30">
    <property type="entry name" value="Luciferase-like domain"/>
    <property type="match status" value="1"/>
</dbReference>
<dbReference type="OrthoDB" id="2769798at2"/>
<organism evidence="1 2">
    <name type="scientific">Mycetocola reblochoni REB411</name>
    <dbReference type="NCBI Taxonomy" id="1255698"/>
    <lineage>
        <taxon>Bacteria</taxon>
        <taxon>Bacillati</taxon>
        <taxon>Actinomycetota</taxon>
        <taxon>Actinomycetes</taxon>
        <taxon>Micrococcales</taxon>
        <taxon>Microbacteriaceae</taxon>
        <taxon>Mycetocola</taxon>
    </lineage>
</organism>
<dbReference type="SUPFAM" id="SSF56645">
    <property type="entry name" value="Acyl-CoA dehydrogenase NM domain-like"/>
    <property type="match status" value="1"/>
</dbReference>
<dbReference type="Gene3D" id="1.10.540.10">
    <property type="entry name" value="Acyl-CoA dehydrogenase/oxidase, N-terminal domain"/>
    <property type="match status" value="1"/>
</dbReference>
<dbReference type="Proteomes" id="UP000196778">
    <property type="component" value="Unassembled WGS sequence"/>
</dbReference>
<dbReference type="AlphaFoldDB" id="A0A1R4IXF5"/>
<dbReference type="GO" id="GO:0050660">
    <property type="term" value="F:flavin adenine dinucleotide binding"/>
    <property type="evidence" value="ECO:0007669"/>
    <property type="project" value="InterPro"/>
</dbReference>
<dbReference type="GO" id="GO:0016705">
    <property type="term" value="F:oxidoreductase activity, acting on paired donors, with incorporation or reduction of molecular oxygen"/>
    <property type="evidence" value="ECO:0007669"/>
    <property type="project" value="InterPro"/>
</dbReference>
<proteinExistence type="predicted"/>
<evidence type="ECO:0000313" key="1">
    <source>
        <dbReference type="EMBL" id="SJN24547.1"/>
    </source>
</evidence>
<dbReference type="Gene3D" id="1.20.140.10">
    <property type="entry name" value="Butyryl-CoA Dehydrogenase, subunit A, domain 3"/>
    <property type="match status" value="1"/>
</dbReference>
<protein>
    <submittedName>
        <fullName evidence="1">Acyl-CoA dehydrogenase probable dibenzothiophene desulfurization enzyme</fullName>
    </submittedName>
</protein>
<name>A0A1R4IXF5_9MICO</name>
<dbReference type="SUPFAM" id="SSF51679">
    <property type="entry name" value="Bacterial luciferase-like"/>
    <property type="match status" value="1"/>
</dbReference>
<sequence>MTSPERGRLAWAETAPGVPELLAAIRRASVEDAPAVPARFIDGLRSSGFGRLRLPVEDGGLGGDVVDLVDAIVAVASADPSLAQSWRTHVLATERHVSSPQGERRERWLGRIAGGAMLGGGWTEADGSGTSVFTTRLRSDESGLTLSGRKFYSTGSRYADWLEYSAVDEAGELVIAAIRADNPGLTLLDDWTGFGQRATASGTTILDGAVVDPGDVAPFDSQHLGIAGWQQLILLAVLAGIAEGARIAAAELVSLVDRAHGSSPVAVLEGYARISSAAAASRELLRAVARRADDAHRAIVDGDGSAAELADAAEAAAFRAQAVIVDQVVDAADLLMRLPAELADPAEGERLRRVLALDRFWRNARTVGTHNPVLHRLRGVAERELYGLPRIGDPEQRLQAQRDAIAARAEAEELTVVRIPAPLSAALAADRDALRRVATAFADRRGALFQFDEAEDGHFDAGVAIAGWLHLFPRSWFAVGVAEPEAAGHPYNVARRIASLERLSGGRLAWVWQRPATGERDADRQRVVQQLLRSWPEETIAADRGAPAFAETEPIRRIGADGVHRVAGPLNVPSSPQHLPVIVGHDGDAADPQRHVDLVVDGERWLLPGSDEHALALARTVRATTVGELVAAAERLPREDAPDAGTLRARLRLPFPTIAELPGASARFPSGSETESS</sequence>
<reference evidence="2" key="1">
    <citation type="submission" date="2017-02" db="EMBL/GenBank/DDBJ databases">
        <authorList>
            <person name="Dridi B."/>
        </authorList>
    </citation>
    <scope>NUCLEOTIDE SEQUENCE [LARGE SCALE GENOMIC DNA]</scope>
    <source>
        <strain evidence="2">EB411</strain>
    </source>
</reference>
<dbReference type="GO" id="GO:0006552">
    <property type="term" value="P:L-leucine catabolic process"/>
    <property type="evidence" value="ECO:0007669"/>
    <property type="project" value="TreeGrafter"/>
</dbReference>
<dbReference type="RefSeq" id="WP_087136436.1">
    <property type="nucleotide sequence ID" value="NZ_FUKR01000022.1"/>
</dbReference>
<dbReference type="PANTHER" id="PTHR43884:SF12">
    <property type="entry name" value="ISOVALERYL-COA DEHYDROGENASE, MITOCHONDRIAL-RELATED"/>
    <property type="match status" value="1"/>
</dbReference>
<dbReference type="EMBL" id="FUKR01000022">
    <property type="protein sequence ID" value="SJN24547.1"/>
    <property type="molecule type" value="Genomic_DNA"/>
</dbReference>
<dbReference type="Gene3D" id="2.40.110.10">
    <property type="entry name" value="Butyryl-CoA Dehydrogenase, subunit A, domain 2"/>
    <property type="match status" value="1"/>
</dbReference>
<gene>
    <name evidence="1" type="ORF">FM119_04310</name>
</gene>
<dbReference type="GO" id="GO:0008470">
    <property type="term" value="F:3-methylbutanoyl-CoA dehydrogenase activity"/>
    <property type="evidence" value="ECO:0007669"/>
    <property type="project" value="TreeGrafter"/>
</dbReference>
<keyword evidence="2" id="KW-1185">Reference proteome</keyword>
<accession>A0A1R4IXF5</accession>
<dbReference type="InterPro" id="IPR037069">
    <property type="entry name" value="AcylCoA_DH/ox_N_sf"/>
</dbReference>
<evidence type="ECO:0000313" key="2">
    <source>
        <dbReference type="Proteomes" id="UP000196778"/>
    </source>
</evidence>